<accession>A0A0L8FW25</accession>
<proteinExistence type="predicted"/>
<gene>
    <name evidence="1" type="ORF">OCBIM_22006315mg</name>
</gene>
<evidence type="ECO:0000313" key="1">
    <source>
        <dbReference type="EMBL" id="KOF68898.1"/>
    </source>
</evidence>
<dbReference type="AlphaFoldDB" id="A0A0L8FW25"/>
<sequence>MVFCSSSLHIMQTSSTKYSLFQPYIITNTVSESVSFHTRPKLNCSCFFLCYKGEGMAMTVRICTWHIVTCSW</sequence>
<name>A0A0L8FW25_OCTBM</name>
<reference evidence="1" key="1">
    <citation type="submission" date="2015-07" db="EMBL/GenBank/DDBJ databases">
        <title>MeaNS - Measles Nucleotide Surveillance Program.</title>
        <authorList>
            <person name="Tran T."/>
            <person name="Druce J."/>
        </authorList>
    </citation>
    <scope>NUCLEOTIDE SEQUENCE</scope>
    <source>
        <strain evidence="1">UCB-OBI-ISO-001</strain>
        <tissue evidence="1">Gonad</tissue>
    </source>
</reference>
<protein>
    <submittedName>
        <fullName evidence="1">Uncharacterized protein</fullName>
    </submittedName>
</protein>
<organism evidence="1">
    <name type="scientific">Octopus bimaculoides</name>
    <name type="common">California two-spotted octopus</name>
    <dbReference type="NCBI Taxonomy" id="37653"/>
    <lineage>
        <taxon>Eukaryota</taxon>
        <taxon>Metazoa</taxon>
        <taxon>Spiralia</taxon>
        <taxon>Lophotrochozoa</taxon>
        <taxon>Mollusca</taxon>
        <taxon>Cephalopoda</taxon>
        <taxon>Coleoidea</taxon>
        <taxon>Octopodiformes</taxon>
        <taxon>Octopoda</taxon>
        <taxon>Incirrata</taxon>
        <taxon>Octopodidae</taxon>
        <taxon>Octopus</taxon>
    </lineage>
</organism>
<dbReference type="EMBL" id="KQ425873">
    <property type="protein sequence ID" value="KOF68898.1"/>
    <property type="molecule type" value="Genomic_DNA"/>
</dbReference>